<accession>A0A6G2BJC6</accession>
<dbReference type="AlphaFoldDB" id="A0A6G2BJC6"/>
<evidence type="ECO:0000313" key="5">
    <source>
        <dbReference type="Proteomes" id="UP000473014"/>
    </source>
</evidence>
<feature type="region of interest" description="Disordered" evidence="1">
    <location>
        <begin position="27"/>
        <end position="83"/>
    </location>
</feature>
<evidence type="ECO:0000259" key="3">
    <source>
        <dbReference type="Pfam" id="PF14016"/>
    </source>
</evidence>
<dbReference type="InterPro" id="IPR025326">
    <property type="entry name" value="DUF4232"/>
</dbReference>
<dbReference type="Pfam" id="PF14016">
    <property type="entry name" value="DUF4232"/>
    <property type="match status" value="1"/>
</dbReference>
<dbReference type="OrthoDB" id="3827416at2"/>
<evidence type="ECO:0000256" key="2">
    <source>
        <dbReference type="SAM" id="SignalP"/>
    </source>
</evidence>
<sequence length="342" mass="35327">MRSIPLALPAVLAGALLLTACGSQKVVPGNDGSTRARASGSPGPPADPSCGPRPSEESTTSGAPPLFGDSPAPEEDGIRIIDSSGDTRGCVTFQVTNHEAEPFTYTITFSFLSDSGEALTRTERTVLSVGARQTAEHTVSTDGLPPDVPDTARVRITEVRTVPTDETFPEGGPCPPSGTRVYTDDGDAAMGLRVVGLHLENCGTRAIRLDGYPRVQPLDEDHDPVTTVRVLHGGSTIATGTGIDGPPRPLVLEPGERARAGLVWRNTVEAGVGDPVDAPYARVWAKPGAAPMTVTPEFDLGTTGKLGVGPWEKDGTSRSATGGASGGWPPRPSSGSTAPARP</sequence>
<comment type="caution">
    <text evidence="4">The sequence shown here is derived from an EMBL/GenBank/DDBJ whole genome shotgun (WGS) entry which is preliminary data.</text>
</comment>
<gene>
    <name evidence="4" type="ORF">F0L17_25260</name>
</gene>
<feature type="domain" description="DUF4232" evidence="3">
    <location>
        <begin position="174"/>
        <end position="311"/>
    </location>
</feature>
<evidence type="ECO:0000313" key="4">
    <source>
        <dbReference type="EMBL" id="MTE22350.1"/>
    </source>
</evidence>
<dbReference type="EMBL" id="WIXO01000001">
    <property type="protein sequence ID" value="MTE22350.1"/>
    <property type="molecule type" value="Genomic_DNA"/>
</dbReference>
<organism evidence="4 5">
    <name type="scientific">Streptomyces taklimakanensis</name>
    <dbReference type="NCBI Taxonomy" id="2569853"/>
    <lineage>
        <taxon>Bacteria</taxon>
        <taxon>Bacillati</taxon>
        <taxon>Actinomycetota</taxon>
        <taxon>Actinomycetes</taxon>
        <taxon>Kitasatosporales</taxon>
        <taxon>Streptomycetaceae</taxon>
        <taxon>Streptomyces</taxon>
    </lineage>
</organism>
<protein>
    <submittedName>
        <fullName evidence="4">DUF4232 domain-containing protein</fullName>
    </submittedName>
</protein>
<name>A0A6G2BJC6_9ACTN</name>
<feature type="region of interest" description="Disordered" evidence="1">
    <location>
        <begin position="295"/>
        <end position="342"/>
    </location>
</feature>
<keyword evidence="5" id="KW-1185">Reference proteome</keyword>
<proteinExistence type="predicted"/>
<evidence type="ECO:0000256" key="1">
    <source>
        <dbReference type="SAM" id="MobiDB-lite"/>
    </source>
</evidence>
<feature type="signal peptide" evidence="2">
    <location>
        <begin position="1"/>
        <end position="20"/>
    </location>
</feature>
<keyword evidence="2" id="KW-0732">Signal</keyword>
<dbReference type="RefSeq" id="WP_155072845.1">
    <property type="nucleotide sequence ID" value="NZ_WIXO01000001.1"/>
</dbReference>
<feature type="chain" id="PRO_5038669083" evidence="2">
    <location>
        <begin position="21"/>
        <end position="342"/>
    </location>
</feature>
<dbReference type="PROSITE" id="PS51257">
    <property type="entry name" value="PROKAR_LIPOPROTEIN"/>
    <property type="match status" value="1"/>
</dbReference>
<dbReference type="Proteomes" id="UP000473014">
    <property type="component" value="Unassembled WGS sequence"/>
</dbReference>
<reference evidence="4 5" key="1">
    <citation type="submission" date="2019-11" db="EMBL/GenBank/DDBJ databases">
        <authorList>
            <person name="Yuan L."/>
        </authorList>
    </citation>
    <scope>NUCLEOTIDE SEQUENCE [LARGE SCALE GENOMIC DNA]</scope>
    <source>
        <strain evidence="4 5">TRM43335</strain>
    </source>
</reference>